<evidence type="ECO:0000256" key="3">
    <source>
        <dbReference type="PROSITE-ProRule" id="PRU00169"/>
    </source>
</evidence>
<accession>A0A9D1VX60</accession>
<dbReference type="Proteomes" id="UP000824243">
    <property type="component" value="Unassembled WGS sequence"/>
</dbReference>
<dbReference type="Gene3D" id="3.40.50.2300">
    <property type="match status" value="1"/>
</dbReference>
<dbReference type="InterPro" id="IPR001789">
    <property type="entry name" value="Sig_transdc_resp-reg_receiver"/>
</dbReference>
<name>A0A9D1VX60_9FIRM</name>
<protein>
    <recommendedName>
        <fullName evidence="1">Stage 0 sporulation protein A homolog</fullName>
    </recommendedName>
</protein>
<dbReference type="PROSITE" id="PS50110">
    <property type="entry name" value="RESPONSE_REGULATORY"/>
    <property type="match status" value="1"/>
</dbReference>
<evidence type="ECO:0000259" key="4">
    <source>
        <dbReference type="PROSITE" id="PS50110"/>
    </source>
</evidence>
<feature type="domain" description="Response regulatory" evidence="4">
    <location>
        <begin position="5"/>
        <end position="76"/>
    </location>
</feature>
<dbReference type="EMBL" id="DXFA01000093">
    <property type="protein sequence ID" value="HIX48379.1"/>
    <property type="molecule type" value="Genomic_DNA"/>
</dbReference>
<keyword evidence="3" id="KW-0597">Phosphoprotein</keyword>
<evidence type="ECO:0000313" key="5">
    <source>
        <dbReference type="EMBL" id="HIX48379.1"/>
    </source>
</evidence>
<proteinExistence type="predicted"/>
<reference evidence="5" key="2">
    <citation type="submission" date="2021-04" db="EMBL/GenBank/DDBJ databases">
        <authorList>
            <person name="Gilroy R."/>
        </authorList>
    </citation>
    <scope>NUCLEOTIDE SEQUENCE</scope>
    <source>
        <strain evidence="5">ChiSjej5B23-15282</strain>
    </source>
</reference>
<evidence type="ECO:0000256" key="1">
    <source>
        <dbReference type="ARBA" id="ARBA00018672"/>
    </source>
</evidence>
<evidence type="ECO:0000313" key="6">
    <source>
        <dbReference type="Proteomes" id="UP000824243"/>
    </source>
</evidence>
<dbReference type="GO" id="GO:0000160">
    <property type="term" value="P:phosphorelay signal transduction system"/>
    <property type="evidence" value="ECO:0007669"/>
    <property type="project" value="InterPro"/>
</dbReference>
<dbReference type="SUPFAM" id="SSF52172">
    <property type="entry name" value="CheY-like"/>
    <property type="match status" value="1"/>
</dbReference>
<organism evidence="5 6">
    <name type="scientific">Candidatus Mediterraneibacter caccavium</name>
    <dbReference type="NCBI Taxonomy" id="2838661"/>
    <lineage>
        <taxon>Bacteria</taxon>
        <taxon>Bacillati</taxon>
        <taxon>Bacillota</taxon>
        <taxon>Clostridia</taxon>
        <taxon>Lachnospirales</taxon>
        <taxon>Lachnospiraceae</taxon>
        <taxon>Mediterraneibacter</taxon>
    </lineage>
</organism>
<comment type="function">
    <text evidence="2">May play the central regulatory role in sporulation. It may be an element of the effector pathway responsible for the activation of sporulation genes in response to nutritional stress. Spo0A may act in concert with spo0H (a sigma factor) to control the expression of some genes that are critical to the sporulation process.</text>
</comment>
<sequence>MHTYCLAVCEDEQVIREEICGLCGEILENAGIPYEITPFSDAEELGRFIETRGEIFDVLILDIELGSKSGMEFAKF</sequence>
<comment type="caution">
    <text evidence="5">The sequence shown here is derived from an EMBL/GenBank/DDBJ whole genome shotgun (WGS) entry which is preliminary data.</text>
</comment>
<feature type="modified residue" description="4-aspartylphosphate" evidence="3">
    <location>
        <position position="62"/>
    </location>
</feature>
<evidence type="ECO:0000256" key="2">
    <source>
        <dbReference type="ARBA" id="ARBA00024867"/>
    </source>
</evidence>
<reference evidence="5" key="1">
    <citation type="journal article" date="2021" name="PeerJ">
        <title>Extensive microbial diversity within the chicken gut microbiome revealed by metagenomics and culture.</title>
        <authorList>
            <person name="Gilroy R."/>
            <person name="Ravi A."/>
            <person name="Getino M."/>
            <person name="Pursley I."/>
            <person name="Horton D.L."/>
            <person name="Alikhan N.F."/>
            <person name="Baker D."/>
            <person name="Gharbi K."/>
            <person name="Hall N."/>
            <person name="Watson M."/>
            <person name="Adriaenssens E.M."/>
            <person name="Foster-Nyarko E."/>
            <person name="Jarju S."/>
            <person name="Secka A."/>
            <person name="Antonio M."/>
            <person name="Oren A."/>
            <person name="Chaudhuri R.R."/>
            <person name="La Ragione R."/>
            <person name="Hildebrand F."/>
            <person name="Pallen M.J."/>
        </authorList>
    </citation>
    <scope>NUCLEOTIDE SEQUENCE</scope>
    <source>
        <strain evidence="5">ChiSjej5B23-15282</strain>
    </source>
</reference>
<gene>
    <name evidence="5" type="ORF">H9981_05125</name>
</gene>
<dbReference type="AlphaFoldDB" id="A0A9D1VX60"/>
<dbReference type="InterPro" id="IPR011006">
    <property type="entry name" value="CheY-like_superfamily"/>
</dbReference>